<organism evidence="2 3">
    <name type="scientific">Thioclava dalianensis</name>
    <dbReference type="NCBI Taxonomy" id="1185766"/>
    <lineage>
        <taxon>Bacteria</taxon>
        <taxon>Pseudomonadati</taxon>
        <taxon>Pseudomonadota</taxon>
        <taxon>Alphaproteobacteria</taxon>
        <taxon>Rhodobacterales</taxon>
        <taxon>Paracoccaceae</taxon>
        <taxon>Thioclava</taxon>
    </lineage>
</organism>
<proteinExistence type="predicted"/>
<keyword evidence="3" id="KW-1185">Reference proteome</keyword>
<dbReference type="Gene3D" id="3.30.70.100">
    <property type="match status" value="1"/>
</dbReference>
<dbReference type="RefSeq" id="WP_038064964.1">
    <property type="nucleotide sequence ID" value="NZ_FOVB01000006.1"/>
</dbReference>
<dbReference type="InterPro" id="IPR011008">
    <property type="entry name" value="Dimeric_a/b-barrel"/>
</dbReference>
<comment type="caution">
    <text evidence="2">The sequence shown here is derived from an EMBL/GenBank/DDBJ whole genome shotgun (WGS) entry which is preliminary data.</text>
</comment>
<evidence type="ECO:0000313" key="3">
    <source>
        <dbReference type="Proteomes" id="UP000027725"/>
    </source>
</evidence>
<dbReference type="AlphaFoldDB" id="A0A074U5V6"/>
<reference evidence="2 3" key="1">
    <citation type="submission" date="2014-03" db="EMBL/GenBank/DDBJ databases">
        <title>The draft genome sequence of Thioclava dalianensis DLFJ1-1.</title>
        <authorList>
            <person name="Lai Q."/>
            <person name="Shao Z."/>
        </authorList>
    </citation>
    <scope>NUCLEOTIDE SEQUENCE [LARGE SCALE GENOMIC DNA]</scope>
    <source>
        <strain evidence="2 3">DLFJ1-1</strain>
    </source>
</reference>
<dbReference type="eggNOG" id="COG5470">
    <property type="taxonomic scope" value="Bacteria"/>
</dbReference>
<evidence type="ECO:0000313" key="2">
    <source>
        <dbReference type="EMBL" id="KEP70032.1"/>
    </source>
</evidence>
<dbReference type="OrthoDB" id="9806380at2"/>
<dbReference type="PANTHER" id="PTHR41521:SF4">
    <property type="entry name" value="BLR0684 PROTEIN"/>
    <property type="match status" value="1"/>
</dbReference>
<dbReference type="EMBL" id="JHEH01000008">
    <property type="protein sequence ID" value="KEP70032.1"/>
    <property type="molecule type" value="Genomic_DNA"/>
</dbReference>
<name>A0A074U5V6_9RHOB</name>
<protein>
    <recommendedName>
        <fullName evidence="1">DUF1330 domain-containing protein</fullName>
    </recommendedName>
</protein>
<gene>
    <name evidence="2" type="ORF">DL1_19810</name>
</gene>
<dbReference type="STRING" id="1185766.SAMN05216224_106210"/>
<dbReference type="Proteomes" id="UP000027725">
    <property type="component" value="Unassembled WGS sequence"/>
</dbReference>
<accession>A0A074U5V6</accession>
<dbReference type="Pfam" id="PF07045">
    <property type="entry name" value="DUF1330"/>
    <property type="match status" value="1"/>
</dbReference>
<sequence>MAGAYWIAHVTVTDPEAYGKYAEGAGPAIAKHGGKFLARSTRYVQLEGTDRARNVLAWFPSLEAAEQCYHSDEYQAALAHAKGAAERDLMILEASDDV</sequence>
<feature type="domain" description="DUF1330" evidence="1">
    <location>
        <begin position="4"/>
        <end position="94"/>
    </location>
</feature>
<dbReference type="SUPFAM" id="SSF54909">
    <property type="entry name" value="Dimeric alpha+beta barrel"/>
    <property type="match status" value="1"/>
</dbReference>
<evidence type="ECO:0000259" key="1">
    <source>
        <dbReference type="Pfam" id="PF07045"/>
    </source>
</evidence>
<dbReference type="PANTHER" id="PTHR41521">
    <property type="match status" value="1"/>
</dbReference>
<dbReference type="InterPro" id="IPR010753">
    <property type="entry name" value="DUF1330"/>
</dbReference>